<dbReference type="RefSeq" id="XP_011397298.1">
    <property type="nucleotide sequence ID" value="XM_011398996.1"/>
</dbReference>
<keyword evidence="3" id="KW-1185">Reference proteome</keyword>
<feature type="compositionally biased region" description="Basic and acidic residues" evidence="1">
    <location>
        <begin position="41"/>
        <end position="56"/>
    </location>
</feature>
<dbReference type="GeneID" id="23614519"/>
<dbReference type="Proteomes" id="UP000028924">
    <property type="component" value="Unassembled WGS sequence"/>
</dbReference>
<dbReference type="AlphaFoldDB" id="A0A087SFA6"/>
<dbReference type="KEGG" id="apro:F751_3128"/>
<dbReference type="EMBL" id="KL662107">
    <property type="protein sequence ID" value="KFM24410.1"/>
    <property type="molecule type" value="Genomic_DNA"/>
</dbReference>
<sequence>MRVLTAASGDGVSGTVICVSNSGGRGRAAAEGTGSVSGASRKVEAASRLCAEEGRHGSQHGPSSIHAFGRRMPSRNTLGGAWP</sequence>
<reference evidence="2 3" key="1">
    <citation type="journal article" date="2014" name="BMC Genomics">
        <title>Oil accumulation mechanisms of the oleaginous microalga Chlorella protothecoides revealed through its genome, transcriptomes, and proteomes.</title>
        <authorList>
            <person name="Gao C."/>
            <person name="Wang Y."/>
            <person name="Shen Y."/>
            <person name="Yan D."/>
            <person name="He X."/>
            <person name="Dai J."/>
            <person name="Wu Q."/>
        </authorList>
    </citation>
    <scope>NUCLEOTIDE SEQUENCE [LARGE SCALE GENOMIC DNA]</scope>
    <source>
        <strain evidence="2 3">0710</strain>
    </source>
</reference>
<gene>
    <name evidence="2" type="ORF">F751_3128</name>
</gene>
<organism evidence="2 3">
    <name type="scientific">Auxenochlorella protothecoides</name>
    <name type="common">Green microalga</name>
    <name type="synonym">Chlorella protothecoides</name>
    <dbReference type="NCBI Taxonomy" id="3075"/>
    <lineage>
        <taxon>Eukaryota</taxon>
        <taxon>Viridiplantae</taxon>
        <taxon>Chlorophyta</taxon>
        <taxon>core chlorophytes</taxon>
        <taxon>Trebouxiophyceae</taxon>
        <taxon>Chlorellales</taxon>
        <taxon>Chlorellaceae</taxon>
        <taxon>Auxenochlorella</taxon>
    </lineage>
</organism>
<evidence type="ECO:0000256" key="1">
    <source>
        <dbReference type="SAM" id="MobiDB-lite"/>
    </source>
</evidence>
<evidence type="ECO:0000313" key="3">
    <source>
        <dbReference type="Proteomes" id="UP000028924"/>
    </source>
</evidence>
<proteinExistence type="predicted"/>
<accession>A0A087SFA6</accession>
<evidence type="ECO:0000313" key="2">
    <source>
        <dbReference type="EMBL" id="KFM24410.1"/>
    </source>
</evidence>
<feature type="region of interest" description="Disordered" evidence="1">
    <location>
        <begin position="20"/>
        <end position="83"/>
    </location>
</feature>
<name>A0A087SFA6_AUXPR</name>
<protein>
    <submittedName>
        <fullName evidence="2">Uncharacterized protein</fullName>
    </submittedName>
</protein>